<proteinExistence type="predicted"/>
<name>A0A1X7SQD2_AMPQE</name>
<reference evidence="1" key="1">
    <citation type="submission" date="2017-05" db="UniProtKB">
        <authorList>
            <consortium name="EnsemblMetazoa"/>
        </authorList>
    </citation>
    <scope>IDENTIFICATION</scope>
</reference>
<dbReference type="OrthoDB" id="10009339at2759"/>
<sequence length="235" mass="26216">ISVVIVNSDRQRLCPTSFSRVTESQKWILSGIIENELLGTTPRSYSSAFQMIQGLFAAACDSNCSNSTIKLLIMLTNSSLDDFDGARFSNNTDFTIIPYALHVISNSSFFGPAYNNVLDIGNYYTSFIMSGSVSTSNILSSDFNSQGVLCLTLSRNIIISDVFRGVLTMRMPWQQLFIGIEMSVVDRPSSYYMVLQGNGRIMYHSRYPTTYVYDIDPTTIENNEAFPTILSAILK</sequence>
<evidence type="ECO:0000313" key="1">
    <source>
        <dbReference type="EnsemblMetazoa" id="Aqu2.1.04326_001"/>
    </source>
</evidence>
<dbReference type="InParanoid" id="A0A1X7SQD2"/>
<dbReference type="AlphaFoldDB" id="A0A1X7SQD2"/>
<organism evidence="1">
    <name type="scientific">Amphimedon queenslandica</name>
    <name type="common">Sponge</name>
    <dbReference type="NCBI Taxonomy" id="400682"/>
    <lineage>
        <taxon>Eukaryota</taxon>
        <taxon>Metazoa</taxon>
        <taxon>Porifera</taxon>
        <taxon>Demospongiae</taxon>
        <taxon>Heteroscleromorpha</taxon>
        <taxon>Haplosclerida</taxon>
        <taxon>Niphatidae</taxon>
        <taxon>Amphimedon</taxon>
    </lineage>
</organism>
<accession>A0A1X7SQD2</accession>
<dbReference type="EnsemblMetazoa" id="Aqu2.1.04326_001">
    <property type="protein sequence ID" value="Aqu2.1.04326_001"/>
    <property type="gene ID" value="Aqu2.1.04326"/>
</dbReference>
<protein>
    <submittedName>
        <fullName evidence="1">Uncharacterized protein</fullName>
    </submittedName>
</protein>